<gene>
    <name evidence="1" type="ORF">M378DRAFT_161417</name>
</gene>
<organism evidence="1 2">
    <name type="scientific">Amanita muscaria (strain Koide BX008)</name>
    <dbReference type="NCBI Taxonomy" id="946122"/>
    <lineage>
        <taxon>Eukaryota</taxon>
        <taxon>Fungi</taxon>
        <taxon>Dikarya</taxon>
        <taxon>Basidiomycota</taxon>
        <taxon>Agaricomycotina</taxon>
        <taxon>Agaricomycetes</taxon>
        <taxon>Agaricomycetidae</taxon>
        <taxon>Agaricales</taxon>
        <taxon>Pluteineae</taxon>
        <taxon>Amanitaceae</taxon>
        <taxon>Amanita</taxon>
    </lineage>
</organism>
<reference evidence="1 2" key="1">
    <citation type="submission" date="2014-04" db="EMBL/GenBank/DDBJ databases">
        <title>Evolutionary Origins and Diversification of the Mycorrhizal Mutualists.</title>
        <authorList>
            <consortium name="DOE Joint Genome Institute"/>
            <consortium name="Mycorrhizal Genomics Consortium"/>
            <person name="Kohler A."/>
            <person name="Kuo A."/>
            <person name="Nagy L.G."/>
            <person name="Floudas D."/>
            <person name="Copeland A."/>
            <person name="Barry K.W."/>
            <person name="Cichocki N."/>
            <person name="Veneault-Fourrey C."/>
            <person name="LaButti K."/>
            <person name="Lindquist E.A."/>
            <person name="Lipzen A."/>
            <person name="Lundell T."/>
            <person name="Morin E."/>
            <person name="Murat C."/>
            <person name="Riley R."/>
            <person name="Ohm R."/>
            <person name="Sun H."/>
            <person name="Tunlid A."/>
            <person name="Henrissat B."/>
            <person name="Grigoriev I.V."/>
            <person name="Hibbett D.S."/>
            <person name="Martin F."/>
        </authorList>
    </citation>
    <scope>NUCLEOTIDE SEQUENCE [LARGE SCALE GENOMIC DNA]</scope>
    <source>
        <strain evidence="1 2">Koide BX008</strain>
    </source>
</reference>
<proteinExistence type="predicted"/>
<keyword evidence="2" id="KW-1185">Reference proteome</keyword>
<dbReference type="EMBL" id="KN818238">
    <property type="protein sequence ID" value="KIL66134.1"/>
    <property type="molecule type" value="Genomic_DNA"/>
</dbReference>
<dbReference type="HOGENOM" id="CLU_2637559_0_0_1"/>
<dbReference type="InParanoid" id="A0A0C2TGU9"/>
<name>A0A0C2TGU9_AMAMK</name>
<evidence type="ECO:0000313" key="1">
    <source>
        <dbReference type="EMBL" id="KIL66134.1"/>
    </source>
</evidence>
<evidence type="ECO:0000313" key="2">
    <source>
        <dbReference type="Proteomes" id="UP000054549"/>
    </source>
</evidence>
<sequence length="77" mass="8639">MFFLLLQPPAALLRPQVIIWSISLAPEHLLNGYSAFQCLKSTDLSALTSTSPINQHPLFLDRRGQGYSSECNWSALY</sequence>
<dbReference type="AlphaFoldDB" id="A0A0C2TGU9"/>
<dbReference type="Proteomes" id="UP000054549">
    <property type="component" value="Unassembled WGS sequence"/>
</dbReference>
<accession>A0A0C2TGU9</accession>
<protein>
    <submittedName>
        <fullName evidence="1">Uncharacterized protein</fullName>
    </submittedName>
</protein>